<comment type="similarity">
    <text evidence="3">Belongs to the methyl-accepting chemotaxis (MCP) protein family.</text>
</comment>
<dbReference type="InterPro" id="IPR013655">
    <property type="entry name" value="PAS_fold_3"/>
</dbReference>
<dbReference type="AlphaFoldDB" id="A0AA44F5L5"/>
<feature type="domain" description="PAC" evidence="8">
    <location>
        <begin position="201"/>
        <end position="253"/>
    </location>
</feature>
<dbReference type="PANTHER" id="PTHR43531:SF11">
    <property type="entry name" value="METHYL-ACCEPTING CHEMOTAXIS PROTEIN 3"/>
    <property type="match status" value="1"/>
</dbReference>
<gene>
    <name evidence="10" type="ORF">G6M46_16885</name>
</gene>
<dbReference type="InterPro" id="IPR003660">
    <property type="entry name" value="HAMP_dom"/>
</dbReference>
<dbReference type="SMART" id="SM00283">
    <property type="entry name" value="MA"/>
    <property type="match status" value="1"/>
</dbReference>
<dbReference type="CDD" id="cd00130">
    <property type="entry name" value="PAS"/>
    <property type="match status" value="2"/>
</dbReference>
<dbReference type="PROSITE" id="PS50885">
    <property type="entry name" value="HAMP"/>
    <property type="match status" value="1"/>
</dbReference>
<dbReference type="GO" id="GO:0016020">
    <property type="term" value="C:membrane"/>
    <property type="evidence" value="ECO:0007669"/>
    <property type="project" value="UniProtKB-SubCell"/>
</dbReference>
<dbReference type="Gene3D" id="1.10.287.950">
    <property type="entry name" value="Methyl-accepting chemotaxis protein"/>
    <property type="match status" value="1"/>
</dbReference>
<dbReference type="PANTHER" id="PTHR43531">
    <property type="entry name" value="PROTEIN ICFG"/>
    <property type="match status" value="1"/>
</dbReference>
<evidence type="ECO:0000259" key="9">
    <source>
        <dbReference type="PROSITE" id="PS50885"/>
    </source>
</evidence>
<sequence length="573" mass="62343">MLGYKSGSARVLEALSKSLAIIEFGMDGKILSANDTFCRALGYRPEEIVGQHHRLFVDPIEAATPEYAEFWARLNRGEFDRSQYKRIGKGGREVWIEATYNPIMRSGKPYKVVKFASDITAAKLKSAEDAGKLAALSRSQAVIEFQPNGDILTANENFLSALGYSSKEIEGGHHSMFCDADYVKSEEYRRFWERLRGGEFITEEFMRIGKDGRKVFIQASYNPILDTSSRVFKVVKFATDVTQRVENVNSLAAGLNAMSSGDLTADISKQFIPSLECLRTDFNTTLEKLRMALGKVSENARTISESSSEIREASDDLAKRTEQQAASIEETAAALEEITTTVIDSSRRGTEAGRLVARTKENAQQSGQIVCKAIAAMGEIERSSREITNIIGVIDEIAFQTNLLALNAGVEAARAGESGKGFAVVAQEVRELAQRSANAAKEIKALIRISANQVASGVDLVGQTGAALQEIFSQVEEIDSNVGAIVEGGNEQALGLKEINIAVNTMDQGTQKNAAMVEETNAAAHGLAAEAQALFNLISQFKLSAADARQHTATHSRPWPPVSRAARIARHHA</sequence>
<dbReference type="PROSITE" id="PS50112">
    <property type="entry name" value="PAS"/>
    <property type="match status" value="1"/>
</dbReference>
<evidence type="ECO:0000313" key="11">
    <source>
        <dbReference type="Proteomes" id="UP000702952"/>
    </source>
</evidence>
<feature type="domain" description="Methyl-accepting transducer" evidence="6">
    <location>
        <begin position="299"/>
        <end position="528"/>
    </location>
</feature>
<dbReference type="RefSeq" id="WP_174019081.1">
    <property type="nucleotide sequence ID" value="NZ_JAAMAW010000021.1"/>
</dbReference>
<dbReference type="Pfam" id="PF08447">
    <property type="entry name" value="PAS_3"/>
    <property type="match status" value="2"/>
</dbReference>
<dbReference type="GO" id="GO:0006935">
    <property type="term" value="P:chemotaxis"/>
    <property type="evidence" value="ECO:0007669"/>
    <property type="project" value="UniProtKB-KW"/>
</dbReference>
<dbReference type="PRINTS" id="PR00260">
    <property type="entry name" value="CHEMTRNSDUCR"/>
</dbReference>
<keyword evidence="2" id="KW-0145">Chemotaxis</keyword>
<organism evidence="10 11">
    <name type="scientific">Agrobacterium tumefaciens</name>
    <dbReference type="NCBI Taxonomy" id="358"/>
    <lineage>
        <taxon>Bacteria</taxon>
        <taxon>Pseudomonadati</taxon>
        <taxon>Pseudomonadota</taxon>
        <taxon>Alphaproteobacteria</taxon>
        <taxon>Hyphomicrobiales</taxon>
        <taxon>Rhizobiaceae</taxon>
        <taxon>Rhizobium/Agrobacterium group</taxon>
        <taxon>Agrobacterium</taxon>
        <taxon>Agrobacterium tumefaciens complex</taxon>
    </lineage>
</organism>
<dbReference type="CDD" id="cd11386">
    <property type="entry name" value="MCP_signal"/>
    <property type="match status" value="1"/>
</dbReference>
<dbReference type="GO" id="GO:0007165">
    <property type="term" value="P:signal transduction"/>
    <property type="evidence" value="ECO:0007669"/>
    <property type="project" value="UniProtKB-KW"/>
</dbReference>
<dbReference type="EMBL" id="JAAMAY010000027">
    <property type="protein sequence ID" value="NTC29809.1"/>
    <property type="molecule type" value="Genomic_DNA"/>
</dbReference>
<evidence type="ECO:0000259" key="7">
    <source>
        <dbReference type="PROSITE" id="PS50112"/>
    </source>
</evidence>
<dbReference type="InterPro" id="IPR004090">
    <property type="entry name" value="Chemotax_Me-accpt_rcpt"/>
</dbReference>
<dbReference type="Gene3D" id="3.30.450.20">
    <property type="entry name" value="PAS domain"/>
    <property type="match status" value="2"/>
</dbReference>
<evidence type="ECO:0000256" key="5">
    <source>
        <dbReference type="SAM" id="MobiDB-lite"/>
    </source>
</evidence>
<dbReference type="InterPro" id="IPR001610">
    <property type="entry name" value="PAC"/>
</dbReference>
<proteinExistence type="inferred from homology"/>
<feature type="domain" description="HAMP" evidence="9">
    <location>
        <begin position="242"/>
        <end position="294"/>
    </location>
</feature>
<evidence type="ECO:0000256" key="1">
    <source>
        <dbReference type="ARBA" id="ARBA00004370"/>
    </source>
</evidence>
<dbReference type="Pfam" id="PF00015">
    <property type="entry name" value="MCPsignal"/>
    <property type="match status" value="1"/>
</dbReference>
<dbReference type="Proteomes" id="UP000702952">
    <property type="component" value="Unassembled WGS sequence"/>
</dbReference>
<dbReference type="InterPro" id="IPR051310">
    <property type="entry name" value="MCP_chemotaxis"/>
</dbReference>
<dbReference type="PROSITE" id="PS50113">
    <property type="entry name" value="PAC"/>
    <property type="match status" value="1"/>
</dbReference>
<dbReference type="InterPro" id="IPR000014">
    <property type="entry name" value="PAS"/>
</dbReference>
<comment type="subcellular location">
    <subcellularLocation>
        <location evidence="1">Membrane</location>
    </subcellularLocation>
</comment>
<evidence type="ECO:0000256" key="3">
    <source>
        <dbReference type="ARBA" id="ARBA00029447"/>
    </source>
</evidence>
<dbReference type="PROSITE" id="PS50111">
    <property type="entry name" value="CHEMOTAXIS_TRANSDUC_2"/>
    <property type="match status" value="1"/>
</dbReference>
<dbReference type="NCBIfam" id="TIGR00229">
    <property type="entry name" value="sensory_box"/>
    <property type="match status" value="2"/>
</dbReference>
<dbReference type="SMART" id="SM00086">
    <property type="entry name" value="PAC"/>
    <property type="match status" value="2"/>
</dbReference>
<comment type="caution">
    <text evidence="10">The sequence shown here is derived from an EMBL/GenBank/DDBJ whole genome shotgun (WGS) entry which is preliminary data.</text>
</comment>
<evidence type="ECO:0000256" key="2">
    <source>
        <dbReference type="ARBA" id="ARBA00022500"/>
    </source>
</evidence>
<feature type="region of interest" description="Disordered" evidence="5">
    <location>
        <begin position="552"/>
        <end position="573"/>
    </location>
</feature>
<dbReference type="InterPro" id="IPR004089">
    <property type="entry name" value="MCPsignal_dom"/>
</dbReference>
<accession>A0AA44F5L5</accession>
<evidence type="ECO:0000259" key="6">
    <source>
        <dbReference type="PROSITE" id="PS50111"/>
    </source>
</evidence>
<dbReference type="InterPro" id="IPR035965">
    <property type="entry name" value="PAS-like_dom_sf"/>
</dbReference>
<dbReference type="FunFam" id="1.10.287.950:FF:000001">
    <property type="entry name" value="Methyl-accepting chemotaxis sensory transducer"/>
    <property type="match status" value="1"/>
</dbReference>
<reference evidence="10" key="1">
    <citation type="journal article" date="2020" name="Science">
        <title>Unexpected conservation and global transmission of agrobacterial virulence plasmids.</title>
        <authorList>
            <person name="Weisberg A.J."/>
            <person name="Davis E.W. 2nd"/>
            <person name="Tabima J."/>
            <person name="Belcher M.S."/>
            <person name="Miller M."/>
            <person name="Kuo C.H."/>
            <person name="Loper J.E."/>
            <person name="Grunwald N.J."/>
            <person name="Putnam M.L."/>
            <person name="Chang J.H."/>
        </authorList>
    </citation>
    <scope>NUCLEOTIDE SEQUENCE</scope>
    <source>
        <strain evidence="10">17-1853-1a</strain>
    </source>
</reference>
<name>A0AA44F5L5_AGRTU</name>
<dbReference type="SMART" id="SM00091">
    <property type="entry name" value="PAS"/>
    <property type="match status" value="2"/>
</dbReference>
<feature type="domain" description="PAS" evidence="7">
    <location>
        <begin position="10"/>
        <end position="51"/>
    </location>
</feature>
<keyword evidence="4" id="KW-0807">Transducer</keyword>
<evidence type="ECO:0000313" key="10">
    <source>
        <dbReference type="EMBL" id="NTC29809.1"/>
    </source>
</evidence>
<dbReference type="InterPro" id="IPR000700">
    <property type="entry name" value="PAS-assoc_C"/>
</dbReference>
<protein>
    <submittedName>
        <fullName evidence="10">PAS domain S-box protein</fullName>
    </submittedName>
</protein>
<dbReference type="SUPFAM" id="SSF55785">
    <property type="entry name" value="PYP-like sensor domain (PAS domain)"/>
    <property type="match status" value="2"/>
</dbReference>
<evidence type="ECO:0000259" key="8">
    <source>
        <dbReference type="PROSITE" id="PS50113"/>
    </source>
</evidence>
<dbReference type="SUPFAM" id="SSF58104">
    <property type="entry name" value="Methyl-accepting chemotaxis protein (MCP) signaling domain"/>
    <property type="match status" value="1"/>
</dbReference>
<dbReference type="GO" id="GO:0004888">
    <property type="term" value="F:transmembrane signaling receptor activity"/>
    <property type="evidence" value="ECO:0007669"/>
    <property type="project" value="InterPro"/>
</dbReference>
<evidence type="ECO:0000256" key="4">
    <source>
        <dbReference type="PROSITE-ProRule" id="PRU00284"/>
    </source>
</evidence>